<evidence type="ECO:0000256" key="1">
    <source>
        <dbReference type="SAM" id="MobiDB-lite"/>
    </source>
</evidence>
<organism evidence="2 3">
    <name type="scientific">Brevibacterium senegalense</name>
    <dbReference type="NCBI Taxonomy" id="1033736"/>
    <lineage>
        <taxon>Bacteria</taxon>
        <taxon>Bacillati</taxon>
        <taxon>Actinomycetota</taxon>
        <taxon>Actinomycetes</taxon>
        <taxon>Micrococcales</taxon>
        <taxon>Brevibacteriaceae</taxon>
        <taxon>Brevibacterium</taxon>
    </lineage>
</organism>
<sequence>LTRVPDADGSSTGGAIAAGTPLTSASLLGPDAGLRPPGTVLVPTVFGDAQSVSVIRPGHRLRVFAAGGAEAAEGDDDLGGLGASGALVDEAVVTAVHTPAGPAAQGSTVVTLAVTESEAAALARGAGAYLSFALLN</sequence>
<reference evidence="2" key="2">
    <citation type="submission" date="2021-09" db="EMBL/GenBank/DDBJ databases">
        <authorList>
            <person name="Gilroy R."/>
        </authorList>
    </citation>
    <scope>NUCLEOTIDE SEQUENCE</scope>
    <source>
        <strain evidence="2">ChiGjej5B5-7349</strain>
    </source>
</reference>
<reference evidence="2" key="1">
    <citation type="journal article" date="2021" name="PeerJ">
        <title>Extensive microbial diversity within the chicken gut microbiome revealed by metagenomics and culture.</title>
        <authorList>
            <person name="Gilroy R."/>
            <person name="Ravi A."/>
            <person name="Getino M."/>
            <person name="Pursley I."/>
            <person name="Horton D.L."/>
            <person name="Alikhan N.F."/>
            <person name="Baker D."/>
            <person name="Gharbi K."/>
            <person name="Hall N."/>
            <person name="Watson M."/>
            <person name="Adriaenssens E.M."/>
            <person name="Foster-Nyarko E."/>
            <person name="Jarju S."/>
            <person name="Secka A."/>
            <person name="Antonio M."/>
            <person name="Oren A."/>
            <person name="Chaudhuri R.R."/>
            <person name="La Ragione R."/>
            <person name="Hildebrand F."/>
            <person name="Pallen M.J."/>
        </authorList>
    </citation>
    <scope>NUCLEOTIDE SEQUENCE</scope>
    <source>
        <strain evidence="2">ChiGjej5B5-7349</strain>
    </source>
</reference>
<evidence type="ECO:0000313" key="2">
    <source>
        <dbReference type="EMBL" id="HJG80910.1"/>
    </source>
</evidence>
<feature type="non-terminal residue" evidence="2">
    <location>
        <position position="1"/>
    </location>
</feature>
<accession>A0A921MF16</accession>
<name>A0A921MF16_9MICO</name>
<evidence type="ECO:0008006" key="4">
    <source>
        <dbReference type="Google" id="ProtNLM"/>
    </source>
</evidence>
<evidence type="ECO:0000313" key="3">
    <source>
        <dbReference type="Proteomes" id="UP000784435"/>
    </source>
</evidence>
<feature type="compositionally biased region" description="Low complexity" evidence="1">
    <location>
        <begin position="7"/>
        <end position="20"/>
    </location>
</feature>
<dbReference type="AlphaFoldDB" id="A0A921MF16"/>
<protein>
    <recommendedName>
        <fullName evidence="4">Flp pilus assembly protein RcpC/CpaB domain-containing protein</fullName>
    </recommendedName>
</protein>
<dbReference type="EMBL" id="DYUK01000235">
    <property type="protein sequence ID" value="HJG80910.1"/>
    <property type="molecule type" value="Genomic_DNA"/>
</dbReference>
<feature type="region of interest" description="Disordered" evidence="1">
    <location>
        <begin position="1"/>
        <end position="20"/>
    </location>
</feature>
<gene>
    <name evidence="2" type="ORF">K8V08_10920</name>
</gene>
<comment type="caution">
    <text evidence="2">The sequence shown here is derived from an EMBL/GenBank/DDBJ whole genome shotgun (WGS) entry which is preliminary data.</text>
</comment>
<dbReference type="Proteomes" id="UP000784435">
    <property type="component" value="Unassembled WGS sequence"/>
</dbReference>
<proteinExistence type="predicted"/>